<gene>
    <name evidence="1" type="ORF">OJ597_13435</name>
</gene>
<name>A0ABT3ED78_STRAP</name>
<evidence type="ECO:0000313" key="2">
    <source>
        <dbReference type="Proteomes" id="UP001526076"/>
    </source>
</evidence>
<accession>A0ABT3ED78</accession>
<organism evidence="1 2">
    <name type="scientific">Streptococcus anginosus</name>
    <dbReference type="NCBI Taxonomy" id="1328"/>
    <lineage>
        <taxon>Bacteria</taxon>
        <taxon>Bacillati</taxon>
        <taxon>Bacillota</taxon>
        <taxon>Bacilli</taxon>
        <taxon>Lactobacillales</taxon>
        <taxon>Streptococcaceae</taxon>
        <taxon>Streptococcus</taxon>
        <taxon>Streptococcus anginosus group</taxon>
    </lineage>
</organism>
<evidence type="ECO:0000313" key="1">
    <source>
        <dbReference type="EMBL" id="MCW1043375.1"/>
    </source>
</evidence>
<feature type="non-terminal residue" evidence="1">
    <location>
        <position position="78"/>
    </location>
</feature>
<feature type="non-terminal residue" evidence="1">
    <location>
        <position position="1"/>
    </location>
</feature>
<protein>
    <submittedName>
        <fullName evidence="1">Uncharacterized protein</fullName>
    </submittedName>
</protein>
<reference evidence="1 2" key="1">
    <citation type="submission" date="2022-10" db="EMBL/GenBank/DDBJ databases">
        <title>Comparative genomic study of S. anginosus.</title>
        <authorList>
            <person name="Prasad A."/>
            <person name="Ene A."/>
            <person name="Jablonska S."/>
            <person name="Du J."/>
            <person name="Wolfe A.J."/>
            <person name="Putonti C."/>
        </authorList>
    </citation>
    <scope>NUCLEOTIDE SEQUENCE [LARGE SCALE GENOMIC DNA]</scope>
    <source>
        <strain evidence="1 2">UMB9231</strain>
    </source>
</reference>
<dbReference type="EMBL" id="JAPAHU010000471">
    <property type="protein sequence ID" value="MCW1043375.1"/>
    <property type="molecule type" value="Genomic_DNA"/>
</dbReference>
<keyword evidence="2" id="KW-1185">Reference proteome</keyword>
<comment type="caution">
    <text evidence="1">The sequence shown here is derived from an EMBL/GenBank/DDBJ whole genome shotgun (WGS) entry which is preliminary data.</text>
</comment>
<dbReference type="Proteomes" id="UP001526076">
    <property type="component" value="Unassembled WGS sequence"/>
</dbReference>
<sequence>FGTEVRFLYSIQGNKVIDKTCEVYEQIGKSTNIRLVQGINVTNVDYTQDQTRLYTAAVGRGAGIQNTDNDGNATGGYS</sequence>
<proteinExistence type="predicted"/>